<dbReference type="Proteomes" id="UP000186469">
    <property type="component" value="Unassembled WGS sequence"/>
</dbReference>
<dbReference type="Pfam" id="PF14559">
    <property type="entry name" value="TPR_19"/>
    <property type="match status" value="1"/>
</dbReference>
<gene>
    <name evidence="1" type="ORF">SAMN02745728_00956</name>
</gene>
<evidence type="ECO:0000313" key="2">
    <source>
        <dbReference type="Proteomes" id="UP000186469"/>
    </source>
</evidence>
<proteinExistence type="predicted"/>
<name>A0A1M7SH71_9BACT</name>
<dbReference type="RefSeq" id="WP_072696627.1">
    <property type="nucleotide sequence ID" value="NZ_FRDI01000003.1"/>
</dbReference>
<accession>A0A1M7SH71</accession>
<keyword evidence="2" id="KW-1185">Reference proteome</keyword>
<dbReference type="OrthoDB" id="5452921at2"/>
<protein>
    <submittedName>
        <fullName evidence="1">Uncharacterized protein</fullName>
    </submittedName>
</protein>
<dbReference type="STRING" id="1121455.SAMN02745728_00956"/>
<reference evidence="1 2" key="1">
    <citation type="submission" date="2016-12" db="EMBL/GenBank/DDBJ databases">
        <authorList>
            <person name="Song W.-J."/>
            <person name="Kurnit D.M."/>
        </authorList>
    </citation>
    <scope>NUCLEOTIDE SEQUENCE [LARGE SCALE GENOMIC DNA]</scope>
    <source>
        <strain evidence="1 2">DSM 11393</strain>
    </source>
</reference>
<dbReference type="Gene3D" id="1.25.40.10">
    <property type="entry name" value="Tetratricopeptide repeat domain"/>
    <property type="match status" value="1"/>
</dbReference>
<dbReference type="SUPFAM" id="SSF48452">
    <property type="entry name" value="TPR-like"/>
    <property type="match status" value="1"/>
</dbReference>
<dbReference type="AlphaFoldDB" id="A0A1M7SH71"/>
<organism evidence="1 2">
    <name type="scientific">Desulfovibrio litoralis DSM 11393</name>
    <dbReference type="NCBI Taxonomy" id="1121455"/>
    <lineage>
        <taxon>Bacteria</taxon>
        <taxon>Pseudomonadati</taxon>
        <taxon>Thermodesulfobacteriota</taxon>
        <taxon>Desulfovibrionia</taxon>
        <taxon>Desulfovibrionales</taxon>
        <taxon>Desulfovibrionaceae</taxon>
        <taxon>Desulfovibrio</taxon>
    </lineage>
</organism>
<dbReference type="EMBL" id="FRDI01000003">
    <property type="protein sequence ID" value="SHN57829.1"/>
    <property type="molecule type" value="Genomic_DNA"/>
</dbReference>
<sequence>MAQITIPKTVTENIARAKAYIKRQEVERALTAIVASLTEYNEAQVMGKARFEAASFYHEAVAEFNRCPQVKKLIETLSRSPKASIVYQVNKEKELVNIFRILLKFLTESQAKNERDRLEKQEDERQAMLTKGQSLIDSGDNAMARAVLRRYAETYGSEPGVYGDIGKRLLQAKMYKEAAEILELSIEKHPKDSKAYADAVTAYLVMREFEKAEVVYMKVIKQFGAHQRTLYNLAKLYAFMNKKEKSFEAARRAYAKDSSLTEAKELMDFLDGNGERPEFLANFR</sequence>
<dbReference type="InterPro" id="IPR011990">
    <property type="entry name" value="TPR-like_helical_dom_sf"/>
</dbReference>
<evidence type="ECO:0000313" key="1">
    <source>
        <dbReference type="EMBL" id="SHN57829.1"/>
    </source>
</evidence>